<dbReference type="InterPro" id="IPR009057">
    <property type="entry name" value="Homeodomain-like_sf"/>
</dbReference>
<gene>
    <name evidence="5" type="ORF">ALGA_3093</name>
</gene>
<sequence length="277" mass="32092">MQFNLESFLANTKDVFHLSRITLRSKSDIQMHTHDYAEIFWIEEGEGFHLINGDKIKISPGYLCTVRATDKHTFIAKTAKQGITISNLAFHQDTLEYLKNRYFLNTNLYFWSESQLPFSMRMDEEGLKLLRNKANQVITQSKNNIHLDQFLLFIFEIITPIGGNENSLIPYWMQASLEKYNSPLYFKQGVEGFLSLTNRSLDHCNRILKKGTGKTLTETLNLAKITYAARLLIMTDASIKAIVSDCGFNNMGYFYRVFKSQFNMSPKDYRVSNKKII</sequence>
<evidence type="ECO:0000256" key="2">
    <source>
        <dbReference type="ARBA" id="ARBA00023125"/>
    </source>
</evidence>
<dbReference type="InterPro" id="IPR018060">
    <property type="entry name" value="HTH_AraC"/>
</dbReference>
<dbReference type="PANTHER" id="PTHR43280:SF34">
    <property type="entry name" value="ARAC-FAMILY TRANSCRIPTIONAL REGULATOR"/>
    <property type="match status" value="1"/>
</dbReference>
<dbReference type="GO" id="GO:0043565">
    <property type="term" value="F:sequence-specific DNA binding"/>
    <property type="evidence" value="ECO:0007669"/>
    <property type="project" value="InterPro"/>
</dbReference>
<dbReference type="Pfam" id="PF02311">
    <property type="entry name" value="AraC_binding"/>
    <property type="match status" value="1"/>
</dbReference>
<keyword evidence="3" id="KW-0804">Transcription</keyword>
<dbReference type="InterPro" id="IPR014710">
    <property type="entry name" value="RmlC-like_jellyroll"/>
</dbReference>
<dbReference type="Proteomes" id="UP000218267">
    <property type="component" value="Chromosome"/>
</dbReference>
<protein>
    <submittedName>
        <fullName evidence="5">AraC family transcriptional regulator</fullName>
    </submittedName>
</protein>
<evidence type="ECO:0000259" key="4">
    <source>
        <dbReference type="PROSITE" id="PS01124"/>
    </source>
</evidence>
<dbReference type="KEGG" id="mbas:ALGA_3093"/>
<dbReference type="PRINTS" id="PR00032">
    <property type="entry name" value="HTHARAC"/>
</dbReference>
<dbReference type="RefSeq" id="WP_096430754.1">
    <property type="nucleotide sequence ID" value="NZ_AP018042.1"/>
</dbReference>
<organism evidence="5 6">
    <name type="scientific">Labilibaculum antarcticum</name>
    <dbReference type="NCBI Taxonomy" id="1717717"/>
    <lineage>
        <taxon>Bacteria</taxon>
        <taxon>Pseudomonadati</taxon>
        <taxon>Bacteroidota</taxon>
        <taxon>Bacteroidia</taxon>
        <taxon>Marinilabiliales</taxon>
        <taxon>Marinifilaceae</taxon>
        <taxon>Labilibaculum</taxon>
    </lineage>
</organism>
<keyword evidence="1" id="KW-0805">Transcription regulation</keyword>
<accession>A0A1Y1CN01</accession>
<evidence type="ECO:0000256" key="1">
    <source>
        <dbReference type="ARBA" id="ARBA00023015"/>
    </source>
</evidence>
<dbReference type="InterPro" id="IPR037923">
    <property type="entry name" value="HTH-like"/>
</dbReference>
<dbReference type="InterPro" id="IPR020449">
    <property type="entry name" value="Tscrpt_reg_AraC-type_HTH"/>
</dbReference>
<dbReference type="InterPro" id="IPR003313">
    <property type="entry name" value="AraC-bd"/>
</dbReference>
<keyword evidence="6" id="KW-1185">Reference proteome</keyword>
<dbReference type="GO" id="GO:0003700">
    <property type="term" value="F:DNA-binding transcription factor activity"/>
    <property type="evidence" value="ECO:0007669"/>
    <property type="project" value="InterPro"/>
</dbReference>
<dbReference type="PROSITE" id="PS01124">
    <property type="entry name" value="HTH_ARAC_FAMILY_2"/>
    <property type="match status" value="1"/>
</dbReference>
<evidence type="ECO:0000313" key="6">
    <source>
        <dbReference type="Proteomes" id="UP000218267"/>
    </source>
</evidence>
<dbReference type="Gene3D" id="1.10.10.60">
    <property type="entry name" value="Homeodomain-like"/>
    <property type="match status" value="1"/>
</dbReference>
<proteinExistence type="predicted"/>
<dbReference type="SMART" id="SM00342">
    <property type="entry name" value="HTH_ARAC"/>
    <property type="match status" value="1"/>
</dbReference>
<evidence type="ECO:0000256" key="3">
    <source>
        <dbReference type="ARBA" id="ARBA00023163"/>
    </source>
</evidence>
<feature type="domain" description="HTH araC/xylS-type" evidence="4">
    <location>
        <begin position="167"/>
        <end position="272"/>
    </location>
</feature>
<dbReference type="Pfam" id="PF12833">
    <property type="entry name" value="HTH_18"/>
    <property type="match status" value="1"/>
</dbReference>
<dbReference type="PANTHER" id="PTHR43280">
    <property type="entry name" value="ARAC-FAMILY TRANSCRIPTIONAL REGULATOR"/>
    <property type="match status" value="1"/>
</dbReference>
<name>A0A1Y1CN01_9BACT</name>
<dbReference type="Gene3D" id="2.60.120.10">
    <property type="entry name" value="Jelly Rolls"/>
    <property type="match status" value="1"/>
</dbReference>
<dbReference type="SUPFAM" id="SSF51215">
    <property type="entry name" value="Regulatory protein AraC"/>
    <property type="match status" value="1"/>
</dbReference>
<reference evidence="5 6" key="1">
    <citation type="journal article" date="2018" name="Mar. Genomics">
        <title>Complete genome sequence of Marinifilaceae bacterium strain SPP2, isolated from the Antarctic marine sediment.</title>
        <authorList>
            <person name="Watanabe M."/>
            <person name="Kojima H."/>
            <person name="Fukui M."/>
        </authorList>
    </citation>
    <scope>NUCLEOTIDE SEQUENCE [LARGE SCALE GENOMIC DNA]</scope>
    <source>
        <strain evidence="5 6">SPP2</strain>
    </source>
</reference>
<keyword evidence="2" id="KW-0238">DNA-binding</keyword>
<dbReference type="AlphaFoldDB" id="A0A1Y1CN01"/>
<reference evidence="6" key="2">
    <citation type="journal article" date="2020" name="Antonie Van Leeuwenhoek">
        <title>Labilibaculum antarcticum sp. nov., a novel facultative anaerobic, psychrotorelant bacterium isolated from marine sediment of Antarctica.</title>
        <authorList>
            <person name="Watanabe M."/>
            <person name="Kojima H."/>
            <person name="Fukui M."/>
        </authorList>
    </citation>
    <scope>NUCLEOTIDE SEQUENCE [LARGE SCALE GENOMIC DNA]</scope>
    <source>
        <strain evidence="6">SPP2</strain>
    </source>
</reference>
<dbReference type="EMBL" id="AP018042">
    <property type="protein sequence ID" value="BAX81393.1"/>
    <property type="molecule type" value="Genomic_DNA"/>
</dbReference>
<dbReference type="OrthoDB" id="9816335at2"/>
<dbReference type="SUPFAM" id="SSF46689">
    <property type="entry name" value="Homeodomain-like"/>
    <property type="match status" value="1"/>
</dbReference>
<evidence type="ECO:0000313" key="5">
    <source>
        <dbReference type="EMBL" id="BAX81393.1"/>
    </source>
</evidence>